<dbReference type="InterPro" id="IPR036465">
    <property type="entry name" value="vWFA_dom_sf"/>
</dbReference>
<dbReference type="SUPFAM" id="SSF53300">
    <property type="entry name" value="vWA-like"/>
    <property type="match status" value="1"/>
</dbReference>
<evidence type="ECO:0000313" key="4">
    <source>
        <dbReference type="Proteomes" id="UP000184671"/>
    </source>
</evidence>
<dbReference type="EMBL" id="FMID01000060">
    <property type="protein sequence ID" value="SCL76481.1"/>
    <property type="molecule type" value="Genomic_DNA"/>
</dbReference>
<dbReference type="SMART" id="SM00327">
    <property type="entry name" value="VWA"/>
    <property type="match status" value="1"/>
</dbReference>
<dbReference type="RefSeq" id="WP_074370683.1">
    <property type="nucleotide sequence ID" value="NZ_FMID01000060.1"/>
</dbReference>
<evidence type="ECO:0000259" key="2">
    <source>
        <dbReference type="PROSITE" id="PS50234"/>
    </source>
</evidence>
<dbReference type="OrthoDB" id="3296at2157"/>
<dbReference type="InterPro" id="IPR008964">
    <property type="entry name" value="Invasin/intimin_cell_adhesion"/>
</dbReference>
<evidence type="ECO:0000313" key="3">
    <source>
        <dbReference type="EMBL" id="SCL76481.1"/>
    </source>
</evidence>
<accession>A0A1M4MNH7</accession>
<dbReference type="Proteomes" id="UP000184671">
    <property type="component" value="Unassembled WGS sequence"/>
</dbReference>
<organism evidence="3 4">
    <name type="scientific">Methanoculleus chikugoensis</name>
    <dbReference type="NCBI Taxonomy" id="118126"/>
    <lineage>
        <taxon>Archaea</taxon>
        <taxon>Methanobacteriati</taxon>
        <taxon>Methanobacteriota</taxon>
        <taxon>Stenosarchaea group</taxon>
        <taxon>Methanomicrobia</taxon>
        <taxon>Methanomicrobiales</taxon>
        <taxon>Methanomicrobiaceae</taxon>
        <taxon>Methanoculleus</taxon>
    </lineage>
</organism>
<sequence>MNGWTYACLVVGLLFLAAPAGALIPDNITLSTDTPWLTAGSGGTSTVTVKVTNGTLATPVVGAAVYLAVDDDEYGSISRTYVVTGDDGKATAIFRHGTRSGTATITATVSHEELHAPLTDSGEQEIDHATPHKIAYLWYDPEVTAGGETNITVRMVDRYGNVVDNRSMAEEVTFMVGSPTGGATFANGMDEVKVPVDSVGNATATLQVDTMAGENIVYVTFPGNIGPRSLTITGLANGKPSKIYQFVSPKGEDSDPDYYPELPLGEQFTITYALYDEYGNPAGDREIRVNVQPISGFLNSEELFTRTNSMGKAQITYTSLDRIGVAEITATAVNNSSVSCTQKVGFYSADPTGIVLTAVPQTIASGDVNGDIFSSIRAKVMDSKGNPVRDQSVSFRITGFDREGNNMTAEPRISNGSSTSKKDGAPLVAMTDGDGFATIKFHPGNFTRDTSHLQYNDTASGSATIQAEWEGMREDTIVSFRNYPYLSVNVTVEPQVVNVTDNVSVTIRLIGDGWALQKKPIDVMLCTDRSSSMLKDYPDRMVAVMDASRIFNSNFDHGTDQLGLVSFGGLGTDLVEYSKDVGGWLGQDEGYRDGWKWISATWDDEDYWEEHYAPDRTYDEEATVDLNLSSDRSKIDAAIGGITPSRGTPMRYGIYRAITKLNETGRSNAVKAVVILGDGEYYGDEDPLAEKSDYRYFSDLEADEQNLSVYASKNNIRLYTISFSDDIEEDGPTWNTMEVLANATGGEHHHAPTGDDLAEIYTKIARNLQEAAGVDTTMSLTFDPVMIDINDVTTSTNDALEYDPEYPVSTRMVKYWTNDTTNIIWGPVWEDQEQNGSWDGQNLGFEVGDIYLDQTWEASFRLKVLKEGNIDIFGNNSVIHFNGSVGPTELGLPHTFITASHNLSDSGAAAAQIWLTQESLNTDEPGILVPTWGLNYTGNQSVTQKIMYQFSQDDIWWDGNWHEADTLHHPADTNVNGTYSTTLNLGEKEGWYKIRVFAQEITPDDDGASNEITWADSILVGASDRAYIKIS</sequence>
<feature type="region of interest" description="Disordered" evidence="1">
    <location>
        <begin position="404"/>
        <end position="425"/>
    </location>
</feature>
<evidence type="ECO:0000256" key="1">
    <source>
        <dbReference type="SAM" id="MobiDB-lite"/>
    </source>
</evidence>
<dbReference type="STRING" id="118126.L21_2413"/>
<gene>
    <name evidence="3" type="ORF">L21_2413</name>
</gene>
<dbReference type="AlphaFoldDB" id="A0A1M4MNH7"/>
<name>A0A1M4MNH7_9EURY</name>
<dbReference type="InterPro" id="IPR002035">
    <property type="entry name" value="VWF_A"/>
</dbReference>
<protein>
    <submittedName>
        <fullName evidence="3">Bacterial Ig-like domain (Group 1)</fullName>
    </submittedName>
</protein>
<dbReference type="PROSITE" id="PS50234">
    <property type="entry name" value="VWFA"/>
    <property type="match status" value="1"/>
</dbReference>
<reference evidence="3 4" key="1">
    <citation type="submission" date="2016-08" db="EMBL/GenBank/DDBJ databases">
        <authorList>
            <person name="Seilhamer J.J."/>
        </authorList>
    </citation>
    <scope>NUCLEOTIDE SEQUENCE [LARGE SCALE GENOMIC DNA]</scope>
    <source>
        <strain evidence="3">L21-II-0</strain>
    </source>
</reference>
<proteinExistence type="predicted"/>
<dbReference type="SUPFAM" id="SSF49373">
    <property type="entry name" value="Invasin/intimin cell-adhesion fragments"/>
    <property type="match status" value="2"/>
</dbReference>
<dbReference type="Gene3D" id="2.60.40.10">
    <property type="entry name" value="Immunoglobulins"/>
    <property type="match status" value="3"/>
</dbReference>
<dbReference type="InterPro" id="IPR013783">
    <property type="entry name" value="Ig-like_fold"/>
</dbReference>
<dbReference type="Gene3D" id="3.40.50.410">
    <property type="entry name" value="von Willebrand factor, type A domain"/>
    <property type="match status" value="2"/>
</dbReference>
<feature type="domain" description="VWFA" evidence="2">
    <location>
        <begin position="522"/>
        <end position="768"/>
    </location>
</feature>